<dbReference type="Proteomes" id="UP001552299">
    <property type="component" value="Unassembled WGS sequence"/>
</dbReference>
<evidence type="ECO:0000313" key="1">
    <source>
        <dbReference type="EMBL" id="KAL0928260.1"/>
    </source>
</evidence>
<comment type="caution">
    <text evidence="1">The sequence shown here is derived from an EMBL/GenBank/DDBJ whole genome shotgun (WGS) entry which is preliminary data.</text>
</comment>
<sequence length="254" mass="28707">MEKTSPLELPSASLLSPHLFSPRILYGLGSNFGRLLQIDIDIDVGSRPSIRTTLPPAENRSLFLRQRTASSFSNLSAKAENLCPFSPLPSEGREPDTMLTYFTRNPPEMMGKNLKKKRRSSLWATLPSRCSTKKLHQQEHTAINEHDPLSAGGQSRQGCSICHRRIYPQLAFKVSVELKFEHHSHEGKSFLSHLLSFLIVRRFRGNPSHLLLSPECQQAHLAEKSKIHERPDAYSCEKALHFVSSLSVQTAWEQ</sequence>
<keyword evidence="2" id="KW-1185">Reference proteome</keyword>
<dbReference type="EMBL" id="JANQDX010000001">
    <property type="protein sequence ID" value="KAL0928260.1"/>
    <property type="molecule type" value="Genomic_DNA"/>
</dbReference>
<gene>
    <name evidence="1" type="ORF">M5K25_000133</name>
</gene>
<organism evidence="1 2">
    <name type="scientific">Dendrobium thyrsiflorum</name>
    <name type="common">Pinecone-like raceme dendrobium</name>
    <name type="synonym">Orchid</name>
    <dbReference type="NCBI Taxonomy" id="117978"/>
    <lineage>
        <taxon>Eukaryota</taxon>
        <taxon>Viridiplantae</taxon>
        <taxon>Streptophyta</taxon>
        <taxon>Embryophyta</taxon>
        <taxon>Tracheophyta</taxon>
        <taxon>Spermatophyta</taxon>
        <taxon>Magnoliopsida</taxon>
        <taxon>Liliopsida</taxon>
        <taxon>Asparagales</taxon>
        <taxon>Orchidaceae</taxon>
        <taxon>Epidendroideae</taxon>
        <taxon>Malaxideae</taxon>
        <taxon>Dendrobiinae</taxon>
        <taxon>Dendrobium</taxon>
    </lineage>
</organism>
<name>A0ABD0VT35_DENTH</name>
<dbReference type="AlphaFoldDB" id="A0ABD0VT35"/>
<evidence type="ECO:0000313" key="2">
    <source>
        <dbReference type="Proteomes" id="UP001552299"/>
    </source>
</evidence>
<proteinExistence type="predicted"/>
<accession>A0ABD0VT35</accession>
<reference evidence="1 2" key="1">
    <citation type="journal article" date="2024" name="Plant Biotechnol. J.">
        <title>Dendrobium thyrsiflorum genome and its molecular insights into genes involved in important horticultural traits.</title>
        <authorList>
            <person name="Chen B."/>
            <person name="Wang J.Y."/>
            <person name="Zheng P.J."/>
            <person name="Li K.L."/>
            <person name="Liang Y.M."/>
            <person name="Chen X.F."/>
            <person name="Zhang C."/>
            <person name="Zhao X."/>
            <person name="He X."/>
            <person name="Zhang G.Q."/>
            <person name="Liu Z.J."/>
            <person name="Xu Q."/>
        </authorList>
    </citation>
    <scope>NUCLEOTIDE SEQUENCE [LARGE SCALE GENOMIC DNA]</scope>
    <source>
        <strain evidence="1">GZMU011</strain>
    </source>
</reference>
<protein>
    <submittedName>
        <fullName evidence="1">Uncharacterized protein</fullName>
    </submittedName>
</protein>